<evidence type="ECO:0000256" key="7">
    <source>
        <dbReference type="SAM" id="SignalP"/>
    </source>
</evidence>
<proteinExistence type="predicted"/>
<dbReference type="PANTHER" id="PTHR22595">
    <property type="entry name" value="CHITINASE-RELATED"/>
    <property type="match status" value="1"/>
</dbReference>
<keyword evidence="1 6" id="KW-0147">Chitin-binding</keyword>
<feature type="disulfide bond" evidence="5 6">
    <location>
        <begin position="59"/>
        <end position="63"/>
    </location>
</feature>
<dbReference type="GO" id="GO:0016998">
    <property type="term" value="P:cell wall macromolecule catabolic process"/>
    <property type="evidence" value="ECO:0007669"/>
    <property type="project" value="InterPro"/>
</dbReference>
<dbReference type="PIRSF" id="PIRSF001060">
    <property type="entry name" value="Endochitinase"/>
    <property type="match status" value="1"/>
</dbReference>
<feature type="disulfide bond" evidence="5">
    <location>
        <begin position="28"/>
        <end position="41"/>
    </location>
</feature>
<dbReference type="EMBL" id="BTGU01000122">
    <property type="protein sequence ID" value="GMN62052.1"/>
    <property type="molecule type" value="Genomic_DNA"/>
</dbReference>
<sequence length="324" mass="35837">MKMINFRALIIVSFALLLATSVASDDECAADGPQCPDGYCCSNAGNCGYTEAYCSPENCQSQCPDISDIFTESLFDQLLPKRDSVTCPAQGFYTYNDFLTAARRFPEFSNTGDKEIRTRELAAFFAQTSTKTTGGTSGAPDEYEWGYCNKAEPSSTHDCVPGKWPCPPGISYHPRGPIGLEYNYNYGPAGEALGYDLINNPELVIHDPVISFETAIWYWTTARQTVINTTIPSCHDALVGKWTPTKEDLEAGRLPGYGVTINILFPYECGNETEYNVRNSINFYNRSTGILEVGPGENVNCSNQKPFPQIDNLRNVIKMPIYEA</sequence>
<dbReference type="Pfam" id="PF00182">
    <property type="entry name" value="Glyco_hydro_19"/>
    <property type="match status" value="1"/>
</dbReference>
<dbReference type="GO" id="GO:0004568">
    <property type="term" value="F:chitinase activity"/>
    <property type="evidence" value="ECO:0007669"/>
    <property type="project" value="InterPro"/>
</dbReference>
<comment type="caution">
    <text evidence="6">Lacks conserved residue(s) required for the propagation of feature annotation.</text>
</comment>
<dbReference type="PROSITE" id="PS50941">
    <property type="entry name" value="CHIT_BIND_I_2"/>
    <property type="match status" value="1"/>
</dbReference>
<organism evidence="9 10">
    <name type="scientific">Ficus carica</name>
    <name type="common">Common fig</name>
    <dbReference type="NCBI Taxonomy" id="3494"/>
    <lineage>
        <taxon>Eukaryota</taxon>
        <taxon>Viridiplantae</taxon>
        <taxon>Streptophyta</taxon>
        <taxon>Embryophyta</taxon>
        <taxon>Tracheophyta</taxon>
        <taxon>Spermatophyta</taxon>
        <taxon>Magnoliopsida</taxon>
        <taxon>eudicotyledons</taxon>
        <taxon>Gunneridae</taxon>
        <taxon>Pentapetalae</taxon>
        <taxon>rosids</taxon>
        <taxon>fabids</taxon>
        <taxon>Rosales</taxon>
        <taxon>Moraceae</taxon>
        <taxon>Ficeae</taxon>
        <taxon>Ficus</taxon>
    </lineage>
</organism>
<dbReference type="PANTHER" id="PTHR22595:SF79">
    <property type="entry name" value="CHITINASE 12"/>
    <property type="match status" value="1"/>
</dbReference>
<evidence type="ECO:0000256" key="2">
    <source>
        <dbReference type="ARBA" id="ARBA00022729"/>
    </source>
</evidence>
<dbReference type="SUPFAM" id="SSF53955">
    <property type="entry name" value="Lysozyme-like"/>
    <property type="match status" value="1"/>
</dbReference>
<evidence type="ECO:0000256" key="1">
    <source>
        <dbReference type="ARBA" id="ARBA00022669"/>
    </source>
</evidence>
<dbReference type="InterPro" id="IPR036861">
    <property type="entry name" value="Endochitinase-like_sf"/>
</dbReference>
<keyword evidence="10" id="KW-1185">Reference proteome</keyword>
<dbReference type="CDD" id="cd00325">
    <property type="entry name" value="chitinase_GH19"/>
    <property type="match status" value="1"/>
</dbReference>
<evidence type="ECO:0000256" key="4">
    <source>
        <dbReference type="ARBA" id="ARBA00023157"/>
    </source>
</evidence>
<comment type="caution">
    <text evidence="9">The sequence shown here is derived from an EMBL/GenBank/DDBJ whole genome shotgun (WGS) entry which is preliminary data.</text>
</comment>
<feature type="disulfide bond" evidence="5">
    <location>
        <begin position="159"/>
        <end position="166"/>
    </location>
</feature>
<evidence type="ECO:0000313" key="10">
    <source>
        <dbReference type="Proteomes" id="UP001187192"/>
    </source>
</evidence>
<evidence type="ECO:0000256" key="5">
    <source>
        <dbReference type="PIRSR" id="PIRSR001060-2"/>
    </source>
</evidence>
<feature type="disulfide bond" evidence="5 6">
    <location>
        <begin position="35"/>
        <end position="47"/>
    </location>
</feature>
<evidence type="ECO:0000313" key="9">
    <source>
        <dbReference type="EMBL" id="GMN62052.1"/>
    </source>
</evidence>
<keyword evidence="2 7" id="KW-0732">Signal</keyword>
<dbReference type="InterPro" id="IPR001002">
    <property type="entry name" value="Chitin-bd_1"/>
</dbReference>
<evidence type="ECO:0000259" key="8">
    <source>
        <dbReference type="PROSITE" id="PS50941"/>
    </source>
</evidence>
<reference evidence="9" key="1">
    <citation type="submission" date="2023-07" db="EMBL/GenBank/DDBJ databases">
        <title>draft genome sequence of fig (Ficus carica).</title>
        <authorList>
            <person name="Takahashi T."/>
            <person name="Nishimura K."/>
        </authorList>
    </citation>
    <scope>NUCLEOTIDE SEQUENCE</scope>
</reference>
<name>A0AA88DUH7_FICCA</name>
<dbReference type="InterPro" id="IPR023346">
    <property type="entry name" value="Lysozyme-like_dom_sf"/>
</dbReference>
<gene>
    <name evidence="9" type="ORF">TIFTF001_031139</name>
</gene>
<keyword evidence="3" id="KW-0611">Plant defense</keyword>
<feature type="domain" description="Chitin-binding type-1" evidence="8">
    <location>
        <begin position="25"/>
        <end position="65"/>
    </location>
</feature>
<dbReference type="CDD" id="cd00035">
    <property type="entry name" value="ChtBD1"/>
    <property type="match status" value="1"/>
</dbReference>
<feature type="disulfide bond" evidence="5">
    <location>
        <begin position="269"/>
        <end position="301"/>
    </location>
</feature>
<dbReference type="Gene3D" id="3.30.20.10">
    <property type="entry name" value="Endochitinase, domain 2"/>
    <property type="match status" value="1"/>
</dbReference>
<dbReference type="InterPro" id="IPR000726">
    <property type="entry name" value="Glyco_hydro_19_cat"/>
</dbReference>
<dbReference type="GO" id="GO:0008061">
    <property type="term" value="F:chitin binding"/>
    <property type="evidence" value="ECO:0007669"/>
    <property type="project" value="UniProtKB-UniRule"/>
</dbReference>
<dbReference type="InterPro" id="IPR018371">
    <property type="entry name" value="Chitin-binding_1_CS"/>
</dbReference>
<keyword evidence="4 5" id="KW-1015">Disulfide bond</keyword>
<dbReference type="SMART" id="SM00270">
    <property type="entry name" value="ChtBD1"/>
    <property type="match status" value="1"/>
</dbReference>
<evidence type="ECO:0000256" key="6">
    <source>
        <dbReference type="PROSITE-ProRule" id="PRU00261"/>
    </source>
</evidence>
<dbReference type="GO" id="GO:0050832">
    <property type="term" value="P:defense response to fungus"/>
    <property type="evidence" value="ECO:0007669"/>
    <property type="project" value="UniProtKB-ARBA"/>
</dbReference>
<protein>
    <recommendedName>
        <fullName evidence="8">Chitin-binding type-1 domain-containing protein</fullName>
    </recommendedName>
</protein>
<feature type="chain" id="PRO_5041637804" description="Chitin-binding type-1 domain-containing protein" evidence="7">
    <location>
        <begin position="25"/>
        <end position="324"/>
    </location>
</feature>
<feature type="signal peptide" evidence="7">
    <location>
        <begin position="1"/>
        <end position="24"/>
    </location>
</feature>
<feature type="disulfide bond" evidence="5">
    <location>
        <begin position="87"/>
        <end position="148"/>
    </location>
</feature>
<dbReference type="SUPFAM" id="SSF57016">
    <property type="entry name" value="Plant lectins/antimicrobial peptides"/>
    <property type="match status" value="1"/>
</dbReference>
<dbReference type="PROSITE" id="PS00773">
    <property type="entry name" value="CHITINASE_19_1"/>
    <property type="match status" value="1"/>
</dbReference>
<dbReference type="Pfam" id="PF00187">
    <property type="entry name" value="Chitin_bind_1"/>
    <property type="match status" value="1"/>
</dbReference>
<dbReference type="Proteomes" id="UP001187192">
    <property type="component" value="Unassembled WGS sequence"/>
</dbReference>
<dbReference type="AlphaFoldDB" id="A0AA88DUH7"/>
<dbReference type="GO" id="GO:0005975">
    <property type="term" value="P:carbohydrate metabolic process"/>
    <property type="evidence" value="ECO:0007669"/>
    <property type="project" value="InterPro"/>
</dbReference>
<dbReference type="GO" id="GO:0006032">
    <property type="term" value="P:chitin catabolic process"/>
    <property type="evidence" value="ECO:0007669"/>
    <property type="project" value="InterPro"/>
</dbReference>
<feature type="disulfide bond" evidence="5 6">
    <location>
        <begin position="40"/>
        <end position="54"/>
    </location>
</feature>
<evidence type="ECO:0000256" key="3">
    <source>
        <dbReference type="ARBA" id="ARBA00022821"/>
    </source>
</evidence>
<dbReference type="PROSITE" id="PS00026">
    <property type="entry name" value="CHIT_BIND_I_1"/>
    <property type="match status" value="1"/>
</dbReference>
<dbReference type="Gene3D" id="1.10.530.10">
    <property type="match status" value="1"/>
</dbReference>
<accession>A0AA88DUH7</accession>
<dbReference type="Gene3D" id="3.30.60.10">
    <property type="entry name" value="Endochitinase-like"/>
    <property type="match status" value="1"/>
</dbReference>
<dbReference type="InterPro" id="IPR016283">
    <property type="entry name" value="Glyco_hydro_19"/>
</dbReference>